<sequence>MARPSDWSPVDMDSDPTPGDPDEVRLLSDELQTFADDVGEALGRVRGMADDRAVLDWAGLSADAFRSEFDGVPGNLEKLQTSYDLAARALGTYWPKLETAQGMADRALDRAIAAQADLTSAQGALTDAQDWVSRAGDEAERLEREGEREDVEPPSEADVRAATRDATAAGQAASSAQGQVDSAEEALSAARELARQAREMREEAARECAQGIDEASDAGIQNRSWWDNLVRWFSDAWDTLVAICKVVVAVLGVIALIIGGPLALIVLAAAVVVLADTLVKYANGEGS</sequence>
<evidence type="ECO:0000256" key="1">
    <source>
        <dbReference type="SAM" id="MobiDB-lite"/>
    </source>
</evidence>
<protein>
    <recommendedName>
        <fullName evidence="3">Putative T7SS secretion signal domain-containing protein</fullName>
    </recommendedName>
</protein>
<dbReference type="SUPFAM" id="SSF158414">
    <property type="entry name" value="HP0062-like"/>
    <property type="match status" value="1"/>
</dbReference>
<keyword evidence="2" id="KW-0472">Membrane</keyword>
<dbReference type="Gene3D" id="1.20.120.330">
    <property type="entry name" value="Nucleotidyltransferases domain 2"/>
    <property type="match status" value="1"/>
</dbReference>
<organism evidence="4 5">
    <name type="scientific">Streptomyces hainanensis</name>
    <dbReference type="NCBI Taxonomy" id="402648"/>
    <lineage>
        <taxon>Bacteria</taxon>
        <taxon>Bacillati</taxon>
        <taxon>Actinomycetota</taxon>
        <taxon>Actinomycetes</taxon>
        <taxon>Kitasatosporales</taxon>
        <taxon>Streptomycetaceae</taxon>
        <taxon>Streptomyces</taxon>
    </lineage>
</organism>
<comment type="caution">
    <text evidence="4">The sequence shown here is derived from an EMBL/GenBank/DDBJ whole genome shotgun (WGS) entry which is preliminary data.</text>
</comment>
<keyword evidence="5" id="KW-1185">Reference proteome</keyword>
<feature type="region of interest" description="Disordered" evidence="1">
    <location>
        <begin position="1"/>
        <end position="24"/>
    </location>
</feature>
<dbReference type="AlphaFoldDB" id="A0A4R4T394"/>
<reference evidence="4 5" key="1">
    <citation type="submission" date="2019-03" db="EMBL/GenBank/DDBJ databases">
        <title>Draft genome sequences of novel Actinobacteria.</title>
        <authorList>
            <person name="Sahin N."/>
            <person name="Ay H."/>
            <person name="Saygin H."/>
        </authorList>
    </citation>
    <scope>NUCLEOTIDE SEQUENCE [LARGE SCALE GENOMIC DNA]</scope>
    <source>
        <strain evidence="4 5">DSM 41900</strain>
    </source>
</reference>
<feature type="domain" description="Putative T7SS secretion signal" evidence="3">
    <location>
        <begin position="19"/>
        <end position="217"/>
    </location>
</feature>
<feature type="region of interest" description="Disordered" evidence="1">
    <location>
        <begin position="135"/>
        <end position="181"/>
    </location>
</feature>
<feature type="compositionally biased region" description="Low complexity" evidence="1">
    <location>
        <begin position="164"/>
        <end position="181"/>
    </location>
</feature>
<evidence type="ECO:0000256" key="2">
    <source>
        <dbReference type="SAM" id="Phobius"/>
    </source>
</evidence>
<evidence type="ECO:0000259" key="3">
    <source>
        <dbReference type="Pfam" id="PF21725"/>
    </source>
</evidence>
<feature type="transmembrane region" description="Helical" evidence="2">
    <location>
        <begin position="246"/>
        <end position="275"/>
    </location>
</feature>
<dbReference type="InterPro" id="IPR029013">
    <property type="entry name" value="HP0062-like_sf"/>
</dbReference>
<dbReference type="Pfam" id="PF21725">
    <property type="entry name" value="T7SS_signal"/>
    <property type="match status" value="1"/>
</dbReference>
<gene>
    <name evidence="4" type="ORF">E1283_26790</name>
</gene>
<name>A0A4R4T394_9ACTN</name>
<keyword evidence="2" id="KW-0812">Transmembrane</keyword>
<dbReference type="Proteomes" id="UP000295345">
    <property type="component" value="Unassembled WGS sequence"/>
</dbReference>
<feature type="compositionally biased region" description="Basic and acidic residues" evidence="1">
    <location>
        <begin position="135"/>
        <end position="147"/>
    </location>
</feature>
<keyword evidence="2" id="KW-1133">Transmembrane helix</keyword>
<dbReference type="InterPro" id="IPR049082">
    <property type="entry name" value="T7SS_signal"/>
</dbReference>
<dbReference type="EMBL" id="SMKI01000358">
    <property type="protein sequence ID" value="TDC68859.1"/>
    <property type="molecule type" value="Genomic_DNA"/>
</dbReference>
<feature type="non-terminal residue" evidence="4">
    <location>
        <position position="287"/>
    </location>
</feature>
<proteinExistence type="predicted"/>
<accession>A0A4R4T394</accession>
<evidence type="ECO:0000313" key="5">
    <source>
        <dbReference type="Proteomes" id="UP000295345"/>
    </source>
</evidence>
<dbReference type="RefSeq" id="WP_341829954.1">
    <property type="nucleotide sequence ID" value="NZ_SMKI01000358.1"/>
</dbReference>
<evidence type="ECO:0000313" key="4">
    <source>
        <dbReference type="EMBL" id="TDC68859.1"/>
    </source>
</evidence>